<dbReference type="RefSeq" id="WP_340343009.1">
    <property type="nucleotide sequence ID" value="NZ_JBBKZT010000006.1"/>
</dbReference>
<evidence type="ECO:0000313" key="1">
    <source>
        <dbReference type="EMBL" id="MEJ8847873.1"/>
    </source>
</evidence>
<keyword evidence="2" id="KW-1185">Reference proteome</keyword>
<organism evidence="1 2">
    <name type="scientific">Variovorax rhizosphaerae</name>
    <dbReference type="NCBI Taxonomy" id="1836200"/>
    <lineage>
        <taxon>Bacteria</taxon>
        <taxon>Pseudomonadati</taxon>
        <taxon>Pseudomonadota</taxon>
        <taxon>Betaproteobacteria</taxon>
        <taxon>Burkholderiales</taxon>
        <taxon>Comamonadaceae</taxon>
        <taxon>Variovorax</taxon>
    </lineage>
</organism>
<dbReference type="EMBL" id="JBBKZT010000006">
    <property type="protein sequence ID" value="MEJ8847873.1"/>
    <property type="molecule type" value="Genomic_DNA"/>
</dbReference>
<name>A0ABU8WK40_9BURK</name>
<comment type="caution">
    <text evidence="1">The sequence shown here is derived from an EMBL/GenBank/DDBJ whole genome shotgun (WGS) entry which is preliminary data.</text>
</comment>
<protein>
    <submittedName>
        <fullName evidence="1">Uncharacterized protein</fullName>
    </submittedName>
</protein>
<proteinExistence type="predicted"/>
<sequence length="72" mass="7727">MALSLFAAQALVGSYLNGRQLPDAILASILDSVEGRLKSGKIPVLDESLRELIDREASEAQLPAVARPTRSH</sequence>
<gene>
    <name evidence="1" type="ORF">WKW82_14525</name>
</gene>
<evidence type="ECO:0000313" key="2">
    <source>
        <dbReference type="Proteomes" id="UP001385892"/>
    </source>
</evidence>
<dbReference type="Proteomes" id="UP001385892">
    <property type="component" value="Unassembled WGS sequence"/>
</dbReference>
<reference evidence="1 2" key="1">
    <citation type="submission" date="2024-03" db="EMBL/GenBank/DDBJ databases">
        <title>Novel species of the genus Variovorax.</title>
        <authorList>
            <person name="Liu Q."/>
            <person name="Xin Y.-H."/>
        </authorList>
    </citation>
    <scope>NUCLEOTIDE SEQUENCE [LARGE SCALE GENOMIC DNA]</scope>
    <source>
        <strain evidence="1 2">KACC 18900</strain>
    </source>
</reference>
<accession>A0ABU8WK40</accession>